<organism evidence="1 2">
    <name type="scientific">Mesorhizobium metallidurans STM 2683</name>
    <dbReference type="NCBI Taxonomy" id="1297569"/>
    <lineage>
        <taxon>Bacteria</taxon>
        <taxon>Pseudomonadati</taxon>
        <taxon>Pseudomonadota</taxon>
        <taxon>Alphaproteobacteria</taxon>
        <taxon>Hyphomicrobiales</taxon>
        <taxon>Phyllobacteriaceae</taxon>
        <taxon>Mesorhizobium</taxon>
    </lineage>
</organism>
<evidence type="ECO:0000313" key="1">
    <source>
        <dbReference type="EMBL" id="CCV05753.1"/>
    </source>
</evidence>
<proteinExistence type="predicted"/>
<dbReference type="AlphaFoldDB" id="M5ENN1"/>
<dbReference type="EMBL" id="CAUM01000074">
    <property type="protein sequence ID" value="CCV05753.1"/>
    <property type="molecule type" value="Genomic_DNA"/>
</dbReference>
<keyword evidence="2" id="KW-1185">Reference proteome</keyword>
<comment type="caution">
    <text evidence="1">The sequence shown here is derived from an EMBL/GenBank/DDBJ whole genome shotgun (WGS) entry which is preliminary data.</text>
</comment>
<evidence type="ECO:0000313" key="2">
    <source>
        <dbReference type="Proteomes" id="UP000012062"/>
    </source>
</evidence>
<protein>
    <submittedName>
        <fullName evidence="1">Uncharacterized protein</fullName>
    </submittedName>
</protein>
<name>M5ENN1_9HYPH</name>
<gene>
    <name evidence="1" type="ORF">MESS2_1650036</name>
</gene>
<reference evidence="1 2" key="1">
    <citation type="submission" date="2013-02" db="EMBL/GenBank/DDBJ databases">
        <authorList>
            <person name="Genoscope - CEA"/>
        </authorList>
    </citation>
    <scope>NUCLEOTIDE SEQUENCE [LARGE SCALE GENOMIC DNA]</scope>
    <source>
        <strain evidence="1 2">STM 2683</strain>
    </source>
</reference>
<sequence>MLFLQAGILLWLRAFQSVQEQKAETMWGHSPAGLFGYSHLLEAILSMTTMSPGFVSVKRQLHASFLTVADHARFHGVLLSDHLPSQVLWHS</sequence>
<dbReference type="STRING" id="1297569.MESS2_1650036"/>
<dbReference type="Proteomes" id="UP000012062">
    <property type="component" value="Unassembled WGS sequence"/>
</dbReference>
<accession>M5ENN1</accession>